<dbReference type="AlphaFoldDB" id="A0A381PDZ8"/>
<dbReference type="EMBL" id="UINC01000932">
    <property type="protein sequence ID" value="SUZ64369.1"/>
    <property type="molecule type" value="Genomic_DNA"/>
</dbReference>
<gene>
    <name evidence="1" type="ORF">METZ01_LOCUS17223</name>
</gene>
<evidence type="ECO:0000313" key="1">
    <source>
        <dbReference type="EMBL" id="SUZ64369.1"/>
    </source>
</evidence>
<dbReference type="PANTHER" id="PTHR41774">
    <property type="match status" value="1"/>
</dbReference>
<organism evidence="1">
    <name type="scientific">marine metagenome</name>
    <dbReference type="NCBI Taxonomy" id="408172"/>
    <lineage>
        <taxon>unclassified sequences</taxon>
        <taxon>metagenomes</taxon>
        <taxon>ecological metagenomes</taxon>
    </lineage>
</organism>
<sequence>MHNSDLYKIEFYVPSSHLEAVKSAMFDAGAGRVGNYDCCSWQTSGEGQYRPLEGSQPFFGEQDRVEYAAEYKVEMVCSGEFVKAVIGAMKATHPYEEIAYCLIRTVE</sequence>
<accession>A0A381PDZ8</accession>
<dbReference type="InterPro" id="IPR015867">
    <property type="entry name" value="N-reg_PII/ATP_PRibTrfase_C"/>
</dbReference>
<dbReference type="Gene3D" id="3.30.70.120">
    <property type="match status" value="1"/>
</dbReference>
<protein>
    <recommendedName>
        <fullName evidence="2">NGG1p interacting factor NIF3</fullName>
    </recommendedName>
</protein>
<evidence type="ECO:0008006" key="2">
    <source>
        <dbReference type="Google" id="ProtNLM"/>
    </source>
</evidence>
<dbReference type="SUPFAM" id="SSF102705">
    <property type="entry name" value="NIF3 (NGG1p interacting factor 3)-like"/>
    <property type="match status" value="1"/>
</dbReference>
<proteinExistence type="predicted"/>
<dbReference type="InterPro" id="IPR036069">
    <property type="entry name" value="DUF34/NIF3_sf"/>
</dbReference>
<name>A0A381PDZ8_9ZZZZ</name>
<dbReference type="FunFam" id="3.30.70.120:FF:000006">
    <property type="entry name" value="GTP cyclohydrolase 1 type 2 homolog"/>
    <property type="match status" value="1"/>
</dbReference>
<dbReference type="PANTHER" id="PTHR41774:SF1">
    <property type="entry name" value="NGG1P INTERACTING FACTOR NIF3"/>
    <property type="match status" value="1"/>
</dbReference>
<reference evidence="1" key="1">
    <citation type="submission" date="2018-05" db="EMBL/GenBank/DDBJ databases">
        <authorList>
            <person name="Lanie J.A."/>
            <person name="Ng W.-L."/>
            <person name="Kazmierczak K.M."/>
            <person name="Andrzejewski T.M."/>
            <person name="Davidsen T.M."/>
            <person name="Wayne K.J."/>
            <person name="Tettelin H."/>
            <person name="Glass J.I."/>
            <person name="Rusch D."/>
            <person name="Podicherti R."/>
            <person name="Tsui H.-C.T."/>
            <person name="Winkler M.E."/>
        </authorList>
    </citation>
    <scope>NUCLEOTIDE SEQUENCE</scope>
</reference>